<keyword evidence="3" id="KW-0808">Transferase</keyword>
<reference evidence="4" key="1">
    <citation type="submission" date="2012-06" db="EMBL/GenBank/DDBJ databases">
        <title>The complete genome of Flexibacter litoralis DSM 6794.</title>
        <authorList>
            <person name="Lucas S."/>
            <person name="Copeland A."/>
            <person name="Lapidus A."/>
            <person name="Glavina del Rio T."/>
            <person name="Dalin E."/>
            <person name="Tice H."/>
            <person name="Bruce D."/>
            <person name="Goodwin L."/>
            <person name="Pitluck S."/>
            <person name="Peters L."/>
            <person name="Ovchinnikova G."/>
            <person name="Lu M."/>
            <person name="Kyrpides N."/>
            <person name="Mavromatis K."/>
            <person name="Ivanova N."/>
            <person name="Brettin T."/>
            <person name="Detter J.C."/>
            <person name="Han C."/>
            <person name="Larimer F."/>
            <person name="Land M."/>
            <person name="Hauser L."/>
            <person name="Markowitz V."/>
            <person name="Cheng J.-F."/>
            <person name="Hugenholtz P."/>
            <person name="Woyke T."/>
            <person name="Wu D."/>
            <person name="Spring S."/>
            <person name="Lang E."/>
            <person name="Kopitz M."/>
            <person name="Brambilla E."/>
            <person name="Klenk H.-P."/>
            <person name="Eisen J.A."/>
        </authorList>
    </citation>
    <scope>NUCLEOTIDE SEQUENCE [LARGE SCALE GENOMIC DNA]</scope>
    <source>
        <strain evidence="4">ATCC 23117 / DSM 6794 / NBRC 15988 / NCIMB 1366 / Sio-4</strain>
    </source>
</reference>
<dbReference type="GO" id="GO:0005829">
    <property type="term" value="C:cytosol"/>
    <property type="evidence" value="ECO:0007669"/>
    <property type="project" value="TreeGrafter"/>
</dbReference>
<name>I4AFI0_BERLS</name>
<feature type="domain" description="Glutamine amidotransferase" evidence="2">
    <location>
        <begin position="3"/>
        <end position="187"/>
    </location>
</feature>
<dbReference type="Proteomes" id="UP000006054">
    <property type="component" value="Chromosome"/>
</dbReference>
<dbReference type="PRINTS" id="PR00099">
    <property type="entry name" value="CPSGATASE"/>
</dbReference>
<gene>
    <name evidence="3" type="ordered locus">Fleli_0220</name>
</gene>
<dbReference type="AlphaFoldDB" id="I4AFI0"/>
<dbReference type="InterPro" id="IPR029062">
    <property type="entry name" value="Class_I_gatase-like"/>
</dbReference>
<dbReference type="GO" id="GO:0000162">
    <property type="term" value="P:L-tryptophan biosynthetic process"/>
    <property type="evidence" value="ECO:0007669"/>
    <property type="project" value="TreeGrafter"/>
</dbReference>
<dbReference type="GO" id="GO:0016740">
    <property type="term" value="F:transferase activity"/>
    <property type="evidence" value="ECO:0007669"/>
    <property type="project" value="UniProtKB-KW"/>
</dbReference>
<dbReference type="PRINTS" id="PR00096">
    <property type="entry name" value="GATASE"/>
</dbReference>
<evidence type="ECO:0000313" key="3">
    <source>
        <dbReference type="EMBL" id="AFM02715.1"/>
    </source>
</evidence>
<dbReference type="HOGENOM" id="CLU_014340_1_2_10"/>
<dbReference type="eggNOG" id="COG0512">
    <property type="taxonomic scope" value="Bacteria"/>
</dbReference>
<dbReference type="EMBL" id="CP003345">
    <property type="protein sequence ID" value="AFM02715.1"/>
    <property type="molecule type" value="Genomic_DNA"/>
</dbReference>
<organism evidence="3 4">
    <name type="scientific">Bernardetia litoralis (strain ATCC 23117 / DSM 6794 / NBRC 15988 / NCIMB 1366 / Fx l1 / Sio-4)</name>
    <name type="common">Flexibacter litoralis</name>
    <dbReference type="NCBI Taxonomy" id="880071"/>
    <lineage>
        <taxon>Bacteria</taxon>
        <taxon>Pseudomonadati</taxon>
        <taxon>Bacteroidota</taxon>
        <taxon>Cytophagia</taxon>
        <taxon>Cytophagales</taxon>
        <taxon>Bernardetiaceae</taxon>
        <taxon>Bernardetia</taxon>
    </lineage>
</organism>
<proteinExistence type="predicted"/>
<dbReference type="PANTHER" id="PTHR43418:SF4">
    <property type="entry name" value="MULTIFUNCTIONAL TRYPTOPHAN BIOSYNTHESIS PROTEIN"/>
    <property type="match status" value="1"/>
</dbReference>
<dbReference type="InterPro" id="IPR017926">
    <property type="entry name" value="GATASE"/>
</dbReference>
<dbReference type="Pfam" id="PF00117">
    <property type="entry name" value="GATase"/>
    <property type="match status" value="1"/>
</dbReference>
<dbReference type="PROSITE" id="PS51273">
    <property type="entry name" value="GATASE_TYPE_1"/>
    <property type="match status" value="1"/>
</dbReference>
<dbReference type="OrthoDB" id="9786812at2"/>
<dbReference type="PATRIC" id="fig|880071.3.peg.213"/>
<evidence type="ECO:0000256" key="1">
    <source>
        <dbReference type="ARBA" id="ARBA00022962"/>
    </source>
</evidence>
<evidence type="ECO:0000259" key="2">
    <source>
        <dbReference type="Pfam" id="PF00117"/>
    </source>
</evidence>
<dbReference type="FunFam" id="3.40.50.880:FF:000003">
    <property type="entry name" value="Anthranilate synthase component II"/>
    <property type="match status" value="1"/>
</dbReference>
<sequence length="192" mass="21932">MILLLDNFDSFTYNLWDYVQRLGVECKVFRNDTSLEELKKNNFTGIILSPGFGKPQDAGVMMEVIDYYHQKMPILGVCLGHQALGIYFGAKLVYAEEPMHGKVSVIDCKVNNETDLIFQNIPSQIEVVRYHSLLIELENTNNVLIPTAYTQKDELMAFSHITLPIKAIQFHPEAALTEYGLQMLENWISLTK</sequence>
<evidence type="ECO:0000313" key="4">
    <source>
        <dbReference type="Proteomes" id="UP000006054"/>
    </source>
</evidence>
<keyword evidence="4" id="KW-1185">Reference proteome</keyword>
<accession>I4AFI0</accession>
<protein>
    <submittedName>
        <fullName evidence="3">Glutamine amidotransferase of anthranilate synthase or aminodeoxychorismate synthase</fullName>
    </submittedName>
</protein>
<dbReference type="CDD" id="cd01743">
    <property type="entry name" value="GATase1_Anthranilate_Synthase"/>
    <property type="match status" value="1"/>
</dbReference>
<keyword evidence="1 3" id="KW-0315">Glutamine amidotransferase</keyword>
<dbReference type="Gene3D" id="3.40.50.880">
    <property type="match status" value="1"/>
</dbReference>
<dbReference type="SUPFAM" id="SSF52317">
    <property type="entry name" value="Class I glutamine amidotransferase-like"/>
    <property type="match status" value="1"/>
</dbReference>
<dbReference type="InterPro" id="IPR050472">
    <property type="entry name" value="Anth_synth/Amidotransfase"/>
</dbReference>
<dbReference type="RefSeq" id="WP_014796180.1">
    <property type="nucleotide sequence ID" value="NC_018018.1"/>
</dbReference>
<dbReference type="STRING" id="880071.Fleli_0220"/>
<dbReference type="KEGG" id="fli:Fleli_0220"/>
<dbReference type="GO" id="GO:0004049">
    <property type="term" value="F:anthranilate synthase activity"/>
    <property type="evidence" value="ECO:0007669"/>
    <property type="project" value="TreeGrafter"/>
</dbReference>
<dbReference type="PANTHER" id="PTHR43418">
    <property type="entry name" value="MULTIFUNCTIONAL TRYPTOPHAN BIOSYNTHESIS PROTEIN-RELATED"/>
    <property type="match status" value="1"/>
</dbReference>
<dbReference type="NCBIfam" id="TIGR00566">
    <property type="entry name" value="trpG_papA"/>
    <property type="match status" value="1"/>
</dbReference>
<dbReference type="InterPro" id="IPR006221">
    <property type="entry name" value="TrpG/PapA_dom"/>
</dbReference>
<dbReference type="PRINTS" id="PR00097">
    <property type="entry name" value="ANTSNTHASEII"/>
</dbReference>